<keyword evidence="2" id="KW-1185">Reference proteome</keyword>
<dbReference type="Proteomes" id="UP001415857">
    <property type="component" value="Unassembled WGS sequence"/>
</dbReference>
<dbReference type="AlphaFoldDB" id="A0AAP0SE06"/>
<organism evidence="1 2">
    <name type="scientific">Liquidambar formosana</name>
    <name type="common">Formosan gum</name>
    <dbReference type="NCBI Taxonomy" id="63359"/>
    <lineage>
        <taxon>Eukaryota</taxon>
        <taxon>Viridiplantae</taxon>
        <taxon>Streptophyta</taxon>
        <taxon>Embryophyta</taxon>
        <taxon>Tracheophyta</taxon>
        <taxon>Spermatophyta</taxon>
        <taxon>Magnoliopsida</taxon>
        <taxon>eudicotyledons</taxon>
        <taxon>Gunneridae</taxon>
        <taxon>Pentapetalae</taxon>
        <taxon>Saxifragales</taxon>
        <taxon>Altingiaceae</taxon>
        <taxon>Liquidambar</taxon>
    </lineage>
</organism>
<protein>
    <recommendedName>
        <fullName evidence="3">F-box domain-containing protein</fullName>
    </recommendedName>
</protein>
<proteinExistence type="predicted"/>
<evidence type="ECO:0000313" key="1">
    <source>
        <dbReference type="EMBL" id="KAK9293056.1"/>
    </source>
</evidence>
<gene>
    <name evidence="1" type="ORF">L1049_021040</name>
</gene>
<reference evidence="1 2" key="1">
    <citation type="journal article" date="2024" name="Plant J.">
        <title>Genome sequences and population genomics reveal climatic adaptation and genomic divergence between two closely related sweetgum species.</title>
        <authorList>
            <person name="Xu W.Q."/>
            <person name="Ren C.Q."/>
            <person name="Zhang X.Y."/>
            <person name="Comes H.P."/>
            <person name="Liu X.H."/>
            <person name="Li Y.G."/>
            <person name="Kettle C.J."/>
            <person name="Jalonen R."/>
            <person name="Gaisberger H."/>
            <person name="Ma Y.Z."/>
            <person name="Qiu Y.X."/>
        </authorList>
    </citation>
    <scope>NUCLEOTIDE SEQUENCE [LARGE SCALE GENOMIC DNA]</scope>
    <source>
        <strain evidence="1">Hangzhou</strain>
    </source>
</reference>
<evidence type="ECO:0000313" key="2">
    <source>
        <dbReference type="Proteomes" id="UP001415857"/>
    </source>
</evidence>
<dbReference type="PANTHER" id="PTHR31293:SF12">
    <property type="entry name" value="RNI-LIKE SUPERFAMILY PROTEIN"/>
    <property type="match status" value="1"/>
</dbReference>
<comment type="caution">
    <text evidence="1">The sequence shown here is derived from an EMBL/GenBank/DDBJ whole genome shotgun (WGS) entry which is preliminary data.</text>
</comment>
<dbReference type="EMBL" id="JBBPBK010000001">
    <property type="protein sequence ID" value="KAK9293056.1"/>
    <property type="molecule type" value="Genomic_DNA"/>
</dbReference>
<evidence type="ECO:0008006" key="3">
    <source>
        <dbReference type="Google" id="ProtNLM"/>
    </source>
</evidence>
<dbReference type="PANTHER" id="PTHR31293">
    <property type="entry name" value="RNI-LIKE SUPERFAMILY PROTEIN"/>
    <property type="match status" value="1"/>
</dbReference>
<name>A0AAP0SE06_LIQFO</name>
<accession>A0AAP0SE06</accession>
<dbReference type="InterPro" id="IPR036047">
    <property type="entry name" value="F-box-like_dom_sf"/>
</dbReference>
<dbReference type="InterPro" id="IPR055294">
    <property type="entry name" value="FBL60-like"/>
</dbReference>
<sequence>MHETQPTAVRARNPLQMLCDKPAAAAVREGRPTALGGKRNNCLDDRISQLADEVLVSILSLWTIKEVASTSVLSHRWGRLWTSFTGSLNFDAAQTLFDIRHDRMLLEKESSRYISWVNQVLDSLGWSNLDDFRVHKEFTQFVELTKLKLLILRVDAYDDASLLGWTNLIKASPFLHRFTLEVSVFYHLK</sequence>
<dbReference type="SUPFAM" id="SSF81383">
    <property type="entry name" value="F-box domain"/>
    <property type="match status" value="1"/>
</dbReference>